<gene>
    <name evidence="1" type="ORF">IWT25_00713</name>
</gene>
<dbReference type="EMBL" id="BCMI01000005">
    <property type="protein sequence ID" value="GAX05409.1"/>
    <property type="molecule type" value="Genomic_DNA"/>
</dbReference>
<comment type="caution">
    <text evidence="1">The sequence shown here is derived from an EMBL/GenBank/DDBJ whole genome shotgun (WGS) entry which is preliminary data.</text>
</comment>
<organism evidence="1 2">
    <name type="scientific">Secundilactobacillus pentosiphilus</name>
    <dbReference type="NCBI Taxonomy" id="1714682"/>
    <lineage>
        <taxon>Bacteria</taxon>
        <taxon>Bacillati</taxon>
        <taxon>Bacillota</taxon>
        <taxon>Bacilli</taxon>
        <taxon>Lactobacillales</taxon>
        <taxon>Lactobacillaceae</taxon>
        <taxon>Secundilactobacillus</taxon>
    </lineage>
</organism>
<accession>A0A1Z5IUN6</accession>
<reference evidence="1 2" key="1">
    <citation type="submission" date="2015-11" db="EMBL/GenBank/DDBJ databases">
        <title>Draft genome sequences of new species of the genus Lactobacillus isolated from orchardgrass silage.</title>
        <authorList>
            <person name="Tohno M."/>
            <person name="Tanizawa Y."/>
            <person name="Arita M."/>
        </authorList>
    </citation>
    <scope>NUCLEOTIDE SEQUENCE [LARGE SCALE GENOMIC DNA]</scope>
    <source>
        <strain evidence="1 2">IWT25</strain>
    </source>
</reference>
<sequence>MDVAINDDKFIDLLVDRLVDKALPILEAKLDERDQLEKYDYDVTQKCLYTNIFKCDSTKFNKIQALPGFPTNPNPGGNPTYNLKEVLIWRHESQVRH</sequence>
<dbReference type="RefSeq" id="WP_089120717.1">
    <property type="nucleotide sequence ID" value="NZ_BCMI01000005.1"/>
</dbReference>
<dbReference type="Proteomes" id="UP000198414">
    <property type="component" value="Unassembled WGS sequence"/>
</dbReference>
<evidence type="ECO:0000313" key="1">
    <source>
        <dbReference type="EMBL" id="GAX05409.1"/>
    </source>
</evidence>
<protein>
    <submittedName>
        <fullName evidence="1">Uncharacterized protein</fullName>
    </submittedName>
</protein>
<name>A0A1Z5IUN6_9LACO</name>
<evidence type="ECO:0000313" key="2">
    <source>
        <dbReference type="Proteomes" id="UP000198414"/>
    </source>
</evidence>
<dbReference type="AlphaFoldDB" id="A0A1Z5IUN6"/>
<proteinExistence type="predicted"/>